<evidence type="ECO:0000256" key="2">
    <source>
        <dbReference type="SAM" id="SignalP"/>
    </source>
</evidence>
<name>A0A2T0XF60_9BURK</name>
<dbReference type="OrthoDB" id="8969693at2"/>
<comment type="similarity">
    <text evidence="1">Belongs to the UPF0065 (bug) family.</text>
</comment>
<evidence type="ECO:0000256" key="1">
    <source>
        <dbReference type="ARBA" id="ARBA00006987"/>
    </source>
</evidence>
<dbReference type="Gene3D" id="3.40.190.150">
    <property type="entry name" value="Bordetella uptake gene, domain 1"/>
    <property type="match status" value="1"/>
</dbReference>
<proteinExistence type="inferred from homology"/>
<evidence type="ECO:0000313" key="4">
    <source>
        <dbReference type="Proteomes" id="UP000238308"/>
    </source>
</evidence>
<dbReference type="CDD" id="cd07012">
    <property type="entry name" value="PBP2_Bug_TTT"/>
    <property type="match status" value="1"/>
</dbReference>
<dbReference type="RefSeq" id="WP_106227889.1">
    <property type="nucleotide sequence ID" value="NZ_PVTV01000014.1"/>
</dbReference>
<keyword evidence="2" id="KW-0732">Signal</keyword>
<organism evidence="3 4">
    <name type="scientific">Jezberella montanilacus</name>
    <dbReference type="NCBI Taxonomy" id="323426"/>
    <lineage>
        <taxon>Bacteria</taxon>
        <taxon>Pseudomonadati</taxon>
        <taxon>Pseudomonadota</taxon>
        <taxon>Betaproteobacteria</taxon>
        <taxon>Burkholderiales</taxon>
        <taxon>Alcaligenaceae</taxon>
        <taxon>Jezberella</taxon>
    </lineage>
</organism>
<gene>
    <name evidence="3" type="ORF">BCM14_2043</name>
</gene>
<evidence type="ECO:0000313" key="3">
    <source>
        <dbReference type="EMBL" id="PRY97583.1"/>
    </source>
</evidence>
<reference evidence="3 4" key="1">
    <citation type="submission" date="2018-03" db="EMBL/GenBank/DDBJ databases">
        <title>Genomic Encyclopedia of Type Strains, Phase III (KMG-III): the genomes of soil and plant-associated and newly described type strains.</title>
        <authorList>
            <person name="Whitman W."/>
        </authorList>
    </citation>
    <scope>NUCLEOTIDE SEQUENCE [LARGE SCALE GENOMIC DNA]</scope>
    <source>
        <strain evidence="3 4">MWH-P2sevCIIIb</strain>
    </source>
</reference>
<feature type="chain" id="PRO_5015597220" evidence="2">
    <location>
        <begin position="32"/>
        <end position="344"/>
    </location>
</feature>
<feature type="signal peptide" evidence="2">
    <location>
        <begin position="1"/>
        <end position="31"/>
    </location>
</feature>
<dbReference type="Pfam" id="PF03401">
    <property type="entry name" value="TctC"/>
    <property type="match status" value="1"/>
</dbReference>
<dbReference type="EMBL" id="PVTV01000014">
    <property type="protein sequence ID" value="PRY97583.1"/>
    <property type="molecule type" value="Genomic_DNA"/>
</dbReference>
<dbReference type="InterPro" id="IPR042100">
    <property type="entry name" value="Bug_dom1"/>
</dbReference>
<dbReference type="AlphaFoldDB" id="A0A2T0XF60"/>
<comment type="caution">
    <text evidence="3">The sequence shown here is derived from an EMBL/GenBank/DDBJ whole genome shotgun (WGS) entry which is preliminary data.</text>
</comment>
<keyword evidence="3" id="KW-0675">Receptor</keyword>
<dbReference type="PIRSF" id="PIRSF017082">
    <property type="entry name" value="YflP"/>
    <property type="match status" value="1"/>
</dbReference>
<protein>
    <submittedName>
        <fullName evidence="3">Tripartite-type tricarboxylate transporter receptor subunit TctC</fullName>
    </submittedName>
</protein>
<sequence>MDATSLARHTCKVFVTAIALIFLSDAVLAQAQSPASTQTQTQKSNTAWPTKPVKFIVGYAAGSATDSTVRFIGEMMQRYTGQSVIVENRPGVDGNIAAEAVARSPADGYTALVSGNSTHSTNVHLYRKLSFDPEKDFAPVATFARVPYVLLANPEKIPAKSLKEFVAFAKANPGKLSYGSAAVASRVTIEQLKSQAGFDAVNVNYKASPQAMTDLLGGQIDFYVADIVTGMAQVRAGKVVPLGVTVINRVSTAAEVPTIAEQGYDGYDFFSWLAVWLPAGSPSEAVSGMNALINKAMQSEEGQQYIATRGLLDFVGTPDDLHVLQQRDTERWGKVIKAAGMETH</sequence>
<dbReference type="InterPro" id="IPR005064">
    <property type="entry name" value="BUG"/>
</dbReference>
<dbReference type="PANTHER" id="PTHR42928">
    <property type="entry name" value="TRICARBOXYLATE-BINDING PROTEIN"/>
    <property type="match status" value="1"/>
</dbReference>
<dbReference type="Gene3D" id="3.40.190.10">
    <property type="entry name" value="Periplasmic binding protein-like II"/>
    <property type="match status" value="1"/>
</dbReference>
<keyword evidence="4" id="KW-1185">Reference proteome</keyword>
<accession>A0A2T0XF60</accession>
<dbReference type="Proteomes" id="UP000238308">
    <property type="component" value="Unassembled WGS sequence"/>
</dbReference>
<dbReference type="SUPFAM" id="SSF53850">
    <property type="entry name" value="Periplasmic binding protein-like II"/>
    <property type="match status" value="1"/>
</dbReference>
<dbReference type="PANTHER" id="PTHR42928:SF5">
    <property type="entry name" value="BLR1237 PROTEIN"/>
    <property type="match status" value="1"/>
</dbReference>